<dbReference type="AlphaFoldDB" id="A0AAD2CWA8"/>
<dbReference type="EMBL" id="CAKOGP040001598">
    <property type="protein sequence ID" value="CAJ1946119.1"/>
    <property type="molecule type" value="Genomic_DNA"/>
</dbReference>
<dbReference type="GO" id="GO:0004014">
    <property type="term" value="F:adenosylmethionine decarboxylase activity"/>
    <property type="evidence" value="ECO:0007669"/>
    <property type="project" value="InterPro"/>
</dbReference>
<evidence type="ECO:0000313" key="2">
    <source>
        <dbReference type="EMBL" id="CAJ1946119.1"/>
    </source>
</evidence>
<proteinExistence type="predicted"/>
<protein>
    <submittedName>
        <fullName evidence="2">Uncharacterized protein</fullName>
    </submittedName>
</protein>
<dbReference type="Gene3D" id="3.60.90.10">
    <property type="entry name" value="S-adenosylmethionine decarboxylase"/>
    <property type="match status" value="1"/>
</dbReference>
<dbReference type="GO" id="GO:0008295">
    <property type="term" value="P:spermidine biosynthetic process"/>
    <property type="evidence" value="ECO:0007669"/>
    <property type="project" value="InterPro"/>
</dbReference>
<comment type="cofactor">
    <cofactor evidence="1">
        <name>pyruvate</name>
        <dbReference type="ChEBI" id="CHEBI:15361"/>
    </cofactor>
</comment>
<gene>
    <name evidence="2" type="ORF">CYCCA115_LOCUS10260</name>
</gene>
<comment type="caution">
    <text evidence="2">The sequence shown here is derived from an EMBL/GenBank/DDBJ whole genome shotgun (WGS) entry which is preliminary data.</text>
</comment>
<accession>A0AAD2CWA8</accession>
<dbReference type="Proteomes" id="UP001295423">
    <property type="component" value="Unassembled WGS sequence"/>
</dbReference>
<organism evidence="2 3">
    <name type="scientific">Cylindrotheca closterium</name>
    <dbReference type="NCBI Taxonomy" id="2856"/>
    <lineage>
        <taxon>Eukaryota</taxon>
        <taxon>Sar</taxon>
        <taxon>Stramenopiles</taxon>
        <taxon>Ochrophyta</taxon>
        <taxon>Bacillariophyta</taxon>
        <taxon>Bacillariophyceae</taxon>
        <taxon>Bacillariophycidae</taxon>
        <taxon>Bacillariales</taxon>
        <taxon>Bacillariaceae</taxon>
        <taxon>Cylindrotheca</taxon>
    </lineage>
</organism>
<name>A0AAD2CWA8_9STRA</name>
<feature type="non-terminal residue" evidence="2">
    <location>
        <position position="214"/>
    </location>
</feature>
<sequence>MGNKEHTIDIRLWLAALALAFYLGRMMDHHKHNNDGSSLTSSPPPPPITAATMRTTTTINVAEPSSQHFSLDFKGASTEFLQSKDELIQAISNASKLLNNMEVKSVRCQDLLMPSSNTVITCLAVLDQGQISIQAWPQQNVLSVDVIQYGSASILPAVSMLQAVFGVNTTDKNDDAVSFWSLDYRGQDSLDNRHVESYWEVTNTMISKVKDVVL</sequence>
<dbReference type="InterPro" id="IPR003826">
    <property type="entry name" value="AdoMetDC_fam_prok"/>
</dbReference>
<evidence type="ECO:0000313" key="3">
    <source>
        <dbReference type="Proteomes" id="UP001295423"/>
    </source>
</evidence>
<dbReference type="Pfam" id="PF02675">
    <property type="entry name" value="AdoMet_dc"/>
    <property type="match status" value="1"/>
</dbReference>
<evidence type="ECO:0000256" key="1">
    <source>
        <dbReference type="ARBA" id="ARBA00001928"/>
    </source>
</evidence>
<reference evidence="2" key="1">
    <citation type="submission" date="2023-08" db="EMBL/GenBank/DDBJ databases">
        <authorList>
            <person name="Audoor S."/>
            <person name="Bilcke G."/>
        </authorList>
    </citation>
    <scope>NUCLEOTIDE SEQUENCE</scope>
</reference>
<keyword evidence="3" id="KW-1185">Reference proteome</keyword>